<feature type="transmembrane region" description="Helical" evidence="2">
    <location>
        <begin position="457"/>
        <end position="480"/>
    </location>
</feature>
<dbReference type="InterPro" id="IPR018674">
    <property type="entry name" value="DUF2142_membrane"/>
</dbReference>
<comment type="caution">
    <text evidence="3">The sequence shown here is derived from an EMBL/GenBank/DDBJ whole genome shotgun (WGS) entry which is preliminary data.</text>
</comment>
<proteinExistence type="predicted"/>
<feature type="transmembrane region" description="Helical" evidence="2">
    <location>
        <begin position="385"/>
        <end position="402"/>
    </location>
</feature>
<feature type="region of interest" description="Disordered" evidence="1">
    <location>
        <begin position="500"/>
        <end position="533"/>
    </location>
</feature>
<feature type="transmembrane region" description="Helical" evidence="2">
    <location>
        <begin position="258"/>
        <end position="279"/>
    </location>
</feature>
<evidence type="ECO:0000256" key="1">
    <source>
        <dbReference type="SAM" id="MobiDB-lite"/>
    </source>
</evidence>
<feature type="transmembrane region" description="Helical" evidence="2">
    <location>
        <begin position="414"/>
        <end position="437"/>
    </location>
</feature>
<dbReference type="Proteomes" id="UP000078335">
    <property type="component" value="Unassembled WGS sequence"/>
</dbReference>
<evidence type="ECO:0000313" key="4">
    <source>
        <dbReference type="Proteomes" id="UP000078335"/>
    </source>
</evidence>
<evidence type="ECO:0000256" key="2">
    <source>
        <dbReference type="SAM" id="Phobius"/>
    </source>
</evidence>
<feature type="transmembrane region" description="Helical" evidence="2">
    <location>
        <begin position="210"/>
        <end position="227"/>
    </location>
</feature>
<dbReference type="EMBL" id="LDRB01000087">
    <property type="protein sequence ID" value="KTR38130.1"/>
    <property type="molecule type" value="Genomic_DNA"/>
</dbReference>
<keyword evidence="2" id="KW-0812">Transmembrane</keyword>
<organism evidence="3 4">
    <name type="scientific">Curtobacterium oceanosedimentum</name>
    <dbReference type="NCBI Taxonomy" id="465820"/>
    <lineage>
        <taxon>Bacteria</taxon>
        <taxon>Bacillati</taxon>
        <taxon>Actinomycetota</taxon>
        <taxon>Actinomycetes</taxon>
        <taxon>Micrococcales</taxon>
        <taxon>Microbacteriaceae</taxon>
        <taxon>Curtobacterium</taxon>
    </lineage>
</organism>
<keyword evidence="2" id="KW-0472">Membrane</keyword>
<evidence type="ECO:0000313" key="3">
    <source>
        <dbReference type="EMBL" id="KTR38130.1"/>
    </source>
</evidence>
<reference evidence="3 4" key="1">
    <citation type="journal article" date="2016" name="Front. Microbiol.">
        <title>Genomic Resource of Rice Seed Associated Bacteria.</title>
        <authorList>
            <person name="Midha S."/>
            <person name="Bansal K."/>
            <person name="Sharma S."/>
            <person name="Kumar N."/>
            <person name="Patil P.P."/>
            <person name="Chaudhry V."/>
            <person name="Patil P.B."/>
        </authorList>
    </citation>
    <scope>NUCLEOTIDE SEQUENCE [LARGE SCALE GENOMIC DNA]</scope>
    <source>
        <strain evidence="3 4">NS263</strain>
    </source>
</reference>
<feature type="compositionally biased region" description="Basic residues" evidence="1">
    <location>
        <begin position="522"/>
        <end position="533"/>
    </location>
</feature>
<protein>
    <recommendedName>
        <fullName evidence="5">Glycosyltransferase RgtA/B/C/D-like domain-containing protein</fullName>
    </recommendedName>
</protein>
<feature type="transmembrane region" description="Helical" evidence="2">
    <location>
        <begin position="354"/>
        <end position="373"/>
    </location>
</feature>
<feature type="transmembrane region" description="Helical" evidence="2">
    <location>
        <begin position="325"/>
        <end position="347"/>
    </location>
</feature>
<feature type="transmembrane region" description="Helical" evidence="2">
    <location>
        <begin position="132"/>
        <end position="154"/>
    </location>
</feature>
<keyword evidence="2" id="KW-1133">Transmembrane helix</keyword>
<gene>
    <name evidence="3" type="ORF">NS263_14350</name>
</gene>
<feature type="transmembrane region" description="Helical" evidence="2">
    <location>
        <begin position="185"/>
        <end position="203"/>
    </location>
</feature>
<evidence type="ECO:0008006" key="5">
    <source>
        <dbReference type="Google" id="ProtNLM"/>
    </source>
</evidence>
<accession>A0ABR5S350</accession>
<sequence>MNRTRLLLVALVAWIGVFLLTAAWVLATPIGNGPDESNHFAKAAATVRGQWTGVPTGAQGITTVHVPRAVTDPQGAVPCAARDAAKSATCMPPFSTAAGDVEVPTGVGDYFPGYYLLVGWPTLLLDGAHGYLAVRLVSALVTSALAAVVVLVGAALRYRHALPAWAAVAVTPMTVYVGALVNPSSVEIAGCAALAAVTWLVLHDGEGRRLRWWLTLLVVCGVVAGSMRTASPLMVVVVVLGVLLTDVPRAVQLLRRRSVLTALGAAVVLLVPAVLWSAFVAGPAGYIPSSPERYGFVEGTLRTLALTPKWGEQMVGVFGWFDTTLPAWVVTAWAMGIGLVVLAGLAVRRRALPGTVFLIAATVLVPAVLQGIGAAEYGIIWQGRYGLPLLVATLLVVGLAADRDVFRARALRPFVVVVPVLAAVGQVVAFAVVLHRYAVGVSAPFASVFGAEAWHPFGGTVLAFVLLLVGLALAGGALAVSTSASPGSVALRSAVLRIDPDRPDGRRGARTTVRPGPSARGTRIRRRSGRSTR</sequence>
<feature type="transmembrane region" description="Helical" evidence="2">
    <location>
        <begin position="161"/>
        <end position="179"/>
    </location>
</feature>
<feature type="transmembrane region" description="Helical" evidence="2">
    <location>
        <begin position="233"/>
        <end position="251"/>
    </location>
</feature>
<name>A0ABR5S350_9MICO</name>
<dbReference type="RefSeq" id="WP_058729935.1">
    <property type="nucleotide sequence ID" value="NZ_LDRB01000087.1"/>
</dbReference>
<dbReference type="Pfam" id="PF09913">
    <property type="entry name" value="DUF2142"/>
    <property type="match status" value="1"/>
</dbReference>
<keyword evidence="4" id="KW-1185">Reference proteome</keyword>